<accession>A0ABX8UZM7</accession>
<protein>
    <submittedName>
        <fullName evidence="8">DoxX family protein</fullName>
    </submittedName>
</protein>
<comment type="similarity">
    <text evidence="2">Belongs to the DoxX family.</text>
</comment>
<evidence type="ECO:0000256" key="5">
    <source>
        <dbReference type="ARBA" id="ARBA00022989"/>
    </source>
</evidence>
<evidence type="ECO:0000313" key="8">
    <source>
        <dbReference type="EMBL" id="QYD72444.1"/>
    </source>
</evidence>
<evidence type="ECO:0000256" key="3">
    <source>
        <dbReference type="ARBA" id="ARBA00022475"/>
    </source>
</evidence>
<keyword evidence="3" id="KW-1003">Cell membrane</keyword>
<dbReference type="InterPro" id="IPR051907">
    <property type="entry name" value="DoxX-like_oxidoreductase"/>
</dbReference>
<dbReference type="InterPro" id="IPR032808">
    <property type="entry name" value="DoxX"/>
</dbReference>
<evidence type="ECO:0000256" key="6">
    <source>
        <dbReference type="ARBA" id="ARBA00023136"/>
    </source>
</evidence>
<sequence length="168" mass="17948">MQNSRPLTELVGSFLSDRAKCAHWAPLPLRFIVGYGFMAHGVAKIAKHPEVFANILQALHVPAPHFMAWATIVIELLGGLAILLGAFVPLVSIPMVVVLAVATFTVHVQFGFTSIKLMAVTAAGPQFGPPGYETDLLYLACLATLIIGGAGPFALDSYIGKWLRPKLA</sequence>
<name>A0ABX8UZM7_9BURK</name>
<proteinExistence type="inferred from homology"/>
<keyword evidence="9" id="KW-1185">Reference proteome</keyword>
<organism evidence="8 9">
    <name type="scientific">Paraburkholderia edwinii</name>
    <dbReference type="NCBI Taxonomy" id="2861782"/>
    <lineage>
        <taxon>Bacteria</taxon>
        <taxon>Pseudomonadati</taxon>
        <taxon>Pseudomonadota</taxon>
        <taxon>Betaproteobacteria</taxon>
        <taxon>Burkholderiales</taxon>
        <taxon>Burkholderiaceae</taxon>
        <taxon>Paraburkholderia</taxon>
    </lineage>
</organism>
<dbReference type="PANTHER" id="PTHR33452">
    <property type="entry name" value="OXIDOREDUCTASE CATD-RELATED"/>
    <property type="match status" value="1"/>
</dbReference>
<feature type="transmembrane region" description="Helical" evidence="7">
    <location>
        <begin position="66"/>
        <end position="88"/>
    </location>
</feature>
<evidence type="ECO:0000256" key="2">
    <source>
        <dbReference type="ARBA" id="ARBA00006679"/>
    </source>
</evidence>
<evidence type="ECO:0000256" key="7">
    <source>
        <dbReference type="SAM" id="Phobius"/>
    </source>
</evidence>
<dbReference type="RefSeq" id="WP_219801867.1">
    <property type="nucleotide sequence ID" value="NZ_CP080096.1"/>
</dbReference>
<keyword evidence="5 7" id="KW-1133">Transmembrane helix</keyword>
<gene>
    <name evidence="8" type="ORF">KZJ38_22210</name>
</gene>
<comment type="subcellular location">
    <subcellularLocation>
        <location evidence="1">Cell membrane</location>
        <topology evidence="1">Multi-pass membrane protein</topology>
    </subcellularLocation>
</comment>
<evidence type="ECO:0000256" key="4">
    <source>
        <dbReference type="ARBA" id="ARBA00022692"/>
    </source>
</evidence>
<dbReference type="PANTHER" id="PTHR33452:SF1">
    <property type="entry name" value="INNER MEMBRANE PROTEIN YPHA-RELATED"/>
    <property type="match status" value="1"/>
</dbReference>
<dbReference type="Proteomes" id="UP000826462">
    <property type="component" value="Chromosome 2"/>
</dbReference>
<dbReference type="Pfam" id="PF07681">
    <property type="entry name" value="DoxX"/>
    <property type="match status" value="1"/>
</dbReference>
<reference evidence="8 9" key="1">
    <citation type="submission" date="2021-07" db="EMBL/GenBank/DDBJ databases">
        <title>Paraburkholderia edwinii protects Aspergillus sp. from phenazines by acting as a toxin sponge.</title>
        <authorList>
            <person name="Dahlstrom K.M."/>
            <person name="Newman D.K."/>
        </authorList>
    </citation>
    <scope>NUCLEOTIDE SEQUENCE [LARGE SCALE GENOMIC DNA]</scope>
    <source>
        <strain evidence="8 9">Pe01</strain>
    </source>
</reference>
<dbReference type="EMBL" id="CP080096">
    <property type="protein sequence ID" value="QYD72444.1"/>
    <property type="molecule type" value="Genomic_DNA"/>
</dbReference>
<evidence type="ECO:0000313" key="9">
    <source>
        <dbReference type="Proteomes" id="UP000826462"/>
    </source>
</evidence>
<feature type="transmembrane region" description="Helical" evidence="7">
    <location>
        <begin position="136"/>
        <end position="155"/>
    </location>
</feature>
<evidence type="ECO:0000256" key="1">
    <source>
        <dbReference type="ARBA" id="ARBA00004651"/>
    </source>
</evidence>
<feature type="transmembrane region" description="Helical" evidence="7">
    <location>
        <begin position="95"/>
        <end position="116"/>
    </location>
</feature>
<keyword evidence="4 7" id="KW-0812">Transmembrane</keyword>
<keyword evidence="6 7" id="KW-0472">Membrane</keyword>